<dbReference type="RefSeq" id="WP_367626865.1">
    <property type="nucleotide sequence ID" value="NZ_JBFNQD010000028.1"/>
</dbReference>
<dbReference type="Gene3D" id="2.30.320.10">
    <property type="entry name" value="YwqG-like"/>
    <property type="match status" value="1"/>
</dbReference>
<dbReference type="Proteomes" id="UP001555786">
    <property type="component" value="Unassembled WGS sequence"/>
</dbReference>
<dbReference type="PANTHER" id="PTHR36436">
    <property type="entry name" value="SLL5081 PROTEIN"/>
    <property type="match status" value="1"/>
</dbReference>
<organism evidence="1 2">
    <name type="scientific">Labrys neptuniae</name>
    <dbReference type="NCBI Taxonomy" id="376174"/>
    <lineage>
        <taxon>Bacteria</taxon>
        <taxon>Pseudomonadati</taxon>
        <taxon>Pseudomonadota</taxon>
        <taxon>Alphaproteobacteria</taxon>
        <taxon>Hyphomicrobiales</taxon>
        <taxon>Xanthobacteraceae</taxon>
        <taxon>Labrys</taxon>
    </lineage>
</organism>
<reference evidence="1 2" key="1">
    <citation type="submission" date="2024-07" db="EMBL/GenBank/DDBJ databases">
        <title>Description of Labrys sedimenti sp. nov., isolated from a diclofenac-degrading enrichment culture.</title>
        <authorList>
            <person name="Tancsics A."/>
            <person name="Csepanyi A."/>
        </authorList>
    </citation>
    <scope>NUCLEOTIDE SEQUENCE [LARGE SCALE GENOMIC DNA]</scope>
    <source>
        <strain evidence="1 2">LMG 23578</strain>
    </source>
</reference>
<dbReference type="PANTHER" id="PTHR36436:SF6">
    <property type="entry name" value="SLL5081 PROTEIN"/>
    <property type="match status" value="1"/>
</dbReference>
<evidence type="ECO:0000313" key="1">
    <source>
        <dbReference type="EMBL" id="MEW9310474.1"/>
    </source>
</evidence>
<keyword evidence="2" id="KW-1185">Reference proteome</keyword>
<gene>
    <name evidence="1" type="ORF">ABXS05_33360</name>
</gene>
<dbReference type="InterPro" id="IPR035948">
    <property type="entry name" value="YwqG-like_sf"/>
</dbReference>
<comment type="caution">
    <text evidence="1">The sequence shown here is derived from an EMBL/GenBank/DDBJ whole genome shotgun (WGS) entry which is preliminary data.</text>
</comment>
<accession>A0ABV3PYY3</accession>
<dbReference type="SUPFAM" id="SSF103032">
    <property type="entry name" value="Hypothetical protein YwqG"/>
    <property type="match status" value="1"/>
</dbReference>
<dbReference type="InterPro" id="IPR015315">
    <property type="entry name" value="DUF1963"/>
</dbReference>
<evidence type="ECO:0000313" key="2">
    <source>
        <dbReference type="Proteomes" id="UP001555786"/>
    </source>
</evidence>
<protein>
    <submittedName>
        <fullName evidence="1">YwqG family protein</fullName>
    </submittedName>
</protein>
<dbReference type="EMBL" id="JBFNQD010000028">
    <property type="protein sequence ID" value="MEW9310474.1"/>
    <property type="molecule type" value="Genomic_DNA"/>
</dbReference>
<name>A0ABV3PYY3_9HYPH</name>
<sequence>MTDPVPSPRQLLENVGLGAHAERILPHELPAIAILLGTGAGDIGQSRIGGLPDLPASLAWPRTAKGEAMEFTLQIDLAELPPAASALPRAGMLYVFIGLDEPATNIEHRILLHTGADPLHPAALPTDIPFANDMFADVEPRRLEFVAVPDFPRWATQDFAAVTRDMSEDEHDTYNEDFMWSLEPNTASPMLGKLFGHAAGIGSDPREDAYVVREVNPKWLYNTRERTRLDLTPARSWRHLLTIDSCMALGLGIWDAGYLQFLQHENDLEKLDFSRVYAAAESS</sequence>
<dbReference type="Pfam" id="PF09234">
    <property type="entry name" value="DUF1963"/>
    <property type="match status" value="1"/>
</dbReference>
<proteinExistence type="predicted"/>